<sequence length="301" mass="33809">MRELQKKSCSKLILMLSVMGLLISGLWSNGAEAMEKQKEKKTAILLSAFGTSIPEAQSVFRNVEKMVRERFPNTEVRWAYTSSIIRKKLAAQGQILHSPEMALAQLMEDGYTHVAVLSLHFIPGKEFHDLMANARFFEQMAGGFDRVVVAWPLLSSHDDFVRVVEAVMAHIPKTRRPEDAVILMGHGSEKHPADAIYSAVDVEFKKKDPLIFVATVEGHPTLDDLIPLLKKNRVKKVFLMPFMSVAGDHARNDMAGDDPDSWKSLLTKEGYEVIPVLEGMAGYPEIVNIWLDHLQEAMKNL</sequence>
<evidence type="ECO:0000256" key="1">
    <source>
        <dbReference type="PIRSR" id="PIRSR033579-1"/>
    </source>
</evidence>
<dbReference type="PIRSF" id="PIRSF033579">
    <property type="entry name" value="Anaer_Co_chel"/>
    <property type="match status" value="1"/>
</dbReference>
<evidence type="ECO:0000313" key="3">
    <source>
        <dbReference type="EMBL" id="SFM48348.1"/>
    </source>
</evidence>
<dbReference type="EMBL" id="FOUU01000001">
    <property type="protein sequence ID" value="SFM48348.1"/>
    <property type="molecule type" value="Genomic_DNA"/>
</dbReference>
<dbReference type="InterPro" id="IPR010388">
    <property type="entry name" value="Anaerobic_Co-chelatase"/>
</dbReference>
<dbReference type="CDD" id="cd03412">
    <property type="entry name" value="CbiK_N"/>
    <property type="match status" value="1"/>
</dbReference>
<evidence type="ECO:0000256" key="2">
    <source>
        <dbReference type="PIRSR" id="PIRSR033579-3"/>
    </source>
</evidence>
<organism evidence="3 4">
    <name type="scientific">Thermodesulforhabdus norvegica</name>
    <dbReference type="NCBI Taxonomy" id="39841"/>
    <lineage>
        <taxon>Bacteria</taxon>
        <taxon>Pseudomonadati</taxon>
        <taxon>Thermodesulfobacteriota</taxon>
        <taxon>Syntrophobacteria</taxon>
        <taxon>Syntrophobacterales</taxon>
        <taxon>Thermodesulforhabdaceae</taxon>
        <taxon>Thermodesulforhabdus</taxon>
    </lineage>
</organism>
<feature type="binding site" evidence="2">
    <location>
        <position position="249"/>
    </location>
    <ligand>
        <name>Co(2+)</name>
        <dbReference type="ChEBI" id="CHEBI:48828"/>
    </ligand>
</feature>
<keyword evidence="2" id="KW-0170">Cobalt</keyword>
<evidence type="ECO:0000313" key="4">
    <source>
        <dbReference type="Proteomes" id="UP000199611"/>
    </source>
</evidence>
<accession>A0A1I4R7Q3</accession>
<keyword evidence="2" id="KW-0479">Metal-binding</keyword>
<dbReference type="AlphaFoldDB" id="A0A1I4R7Q3"/>
<gene>
    <name evidence="3" type="ORF">SAMN05660836_00458</name>
</gene>
<dbReference type="GO" id="GO:0019251">
    <property type="term" value="P:anaerobic cobalamin biosynthetic process"/>
    <property type="evidence" value="ECO:0007669"/>
    <property type="project" value="InterPro"/>
</dbReference>
<protein>
    <submittedName>
        <fullName evidence="3">Anaerobic cobaltochelatase</fullName>
    </submittedName>
</protein>
<name>A0A1I4R7Q3_9BACT</name>
<reference evidence="3 4" key="1">
    <citation type="submission" date="2016-10" db="EMBL/GenBank/DDBJ databases">
        <authorList>
            <person name="de Groot N.N."/>
        </authorList>
    </citation>
    <scope>NUCLEOTIDE SEQUENCE [LARGE SCALE GENOMIC DNA]</scope>
    <source>
        <strain evidence="3 4">DSM 9990</strain>
    </source>
</reference>
<proteinExistence type="predicted"/>
<keyword evidence="4" id="KW-1185">Reference proteome</keyword>
<dbReference type="GO" id="GO:0046872">
    <property type="term" value="F:metal ion binding"/>
    <property type="evidence" value="ECO:0007669"/>
    <property type="project" value="UniProtKB-KW"/>
</dbReference>
<dbReference type="Proteomes" id="UP000199611">
    <property type="component" value="Unassembled WGS sequence"/>
</dbReference>
<dbReference type="Gene3D" id="3.40.50.1400">
    <property type="match status" value="2"/>
</dbReference>
<dbReference type="STRING" id="39841.SAMN05660836_00458"/>
<dbReference type="RefSeq" id="WP_245735219.1">
    <property type="nucleotide sequence ID" value="NZ_FOUU01000001.1"/>
</dbReference>
<dbReference type="CDD" id="cd03413">
    <property type="entry name" value="CbiK_C"/>
    <property type="match status" value="1"/>
</dbReference>
<feature type="binding site" evidence="2">
    <location>
        <position position="186"/>
    </location>
    <ligand>
        <name>Co(2+)</name>
        <dbReference type="ChEBI" id="CHEBI:48828"/>
    </ligand>
</feature>
<dbReference type="Pfam" id="PF06180">
    <property type="entry name" value="CbiK"/>
    <property type="match status" value="1"/>
</dbReference>
<feature type="binding site" evidence="2">
    <location>
        <position position="217"/>
    </location>
    <ligand>
        <name>Co(2+)</name>
        <dbReference type="ChEBI" id="CHEBI:48828"/>
    </ligand>
</feature>
<feature type="active site" description="Proton acceptor" evidence="1">
    <location>
        <position position="186"/>
    </location>
</feature>
<dbReference type="GO" id="GO:0016852">
    <property type="term" value="F:sirohydrochlorin cobaltochelatase activity"/>
    <property type="evidence" value="ECO:0007669"/>
    <property type="project" value="InterPro"/>
</dbReference>
<dbReference type="SUPFAM" id="SSF53800">
    <property type="entry name" value="Chelatase"/>
    <property type="match status" value="1"/>
</dbReference>